<feature type="region of interest" description="Disordered" evidence="1">
    <location>
        <begin position="1"/>
        <end position="62"/>
    </location>
</feature>
<sequence>MIASEPQTKSAQRQQKAQYRMDLERQILASKMRKAEEERKEKDNNDHPLGPEYAHPALTYYNPPHKIMDQGGFSNDSSTAAALTKYIKEKYALDVPGANANAATPGYPQETGGSSTPEGRIGPLQQAKKEKALANLMKSRMHPRDQNQSGASRLPMNQLQTGGSRPHNGMMMQPGNSSRFAQQQQQSFGHANLSKPQQPGFTQYPVPPGAYPSRLAPYGVPMPMPSPAGWPMPMYPAYAQCAPYGQVNPYGQPIYPSKFYDISNHK</sequence>
<gene>
    <name evidence="2" type="ORF">ODALV1_LOCUS14794</name>
</gene>
<keyword evidence="3" id="KW-1185">Reference proteome</keyword>
<feature type="compositionally biased region" description="Polar residues" evidence="1">
    <location>
        <begin position="146"/>
        <end position="163"/>
    </location>
</feature>
<protein>
    <submittedName>
        <fullName evidence="2">Uncharacterized protein</fullName>
    </submittedName>
</protein>
<organism evidence="2 3">
    <name type="scientific">Orchesella dallaii</name>
    <dbReference type="NCBI Taxonomy" id="48710"/>
    <lineage>
        <taxon>Eukaryota</taxon>
        <taxon>Metazoa</taxon>
        <taxon>Ecdysozoa</taxon>
        <taxon>Arthropoda</taxon>
        <taxon>Hexapoda</taxon>
        <taxon>Collembola</taxon>
        <taxon>Entomobryomorpha</taxon>
        <taxon>Entomobryoidea</taxon>
        <taxon>Orchesellidae</taxon>
        <taxon>Orchesellinae</taxon>
        <taxon>Orchesella</taxon>
    </lineage>
</organism>
<dbReference type="EMBL" id="CAXLJM020000046">
    <property type="protein sequence ID" value="CAL8111170.1"/>
    <property type="molecule type" value="Genomic_DNA"/>
</dbReference>
<name>A0ABP1QSM8_9HEXA</name>
<feature type="region of interest" description="Disordered" evidence="1">
    <location>
        <begin position="98"/>
        <end position="122"/>
    </location>
</feature>
<evidence type="ECO:0000256" key="1">
    <source>
        <dbReference type="SAM" id="MobiDB-lite"/>
    </source>
</evidence>
<comment type="caution">
    <text evidence="2">The sequence shown here is derived from an EMBL/GenBank/DDBJ whole genome shotgun (WGS) entry which is preliminary data.</text>
</comment>
<evidence type="ECO:0000313" key="3">
    <source>
        <dbReference type="Proteomes" id="UP001642540"/>
    </source>
</evidence>
<reference evidence="2 3" key="1">
    <citation type="submission" date="2024-08" db="EMBL/GenBank/DDBJ databases">
        <authorList>
            <person name="Cucini C."/>
            <person name="Frati F."/>
        </authorList>
    </citation>
    <scope>NUCLEOTIDE SEQUENCE [LARGE SCALE GENOMIC DNA]</scope>
</reference>
<feature type="compositionally biased region" description="Basic and acidic residues" evidence="1">
    <location>
        <begin position="33"/>
        <end position="46"/>
    </location>
</feature>
<evidence type="ECO:0000313" key="2">
    <source>
        <dbReference type="EMBL" id="CAL8111170.1"/>
    </source>
</evidence>
<feature type="region of interest" description="Disordered" evidence="1">
    <location>
        <begin position="181"/>
        <end position="201"/>
    </location>
</feature>
<dbReference type="Proteomes" id="UP001642540">
    <property type="component" value="Unassembled WGS sequence"/>
</dbReference>
<feature type="region of interest" description="Disordered" evidence="1">
    <location>
        <begin position="140"/>
        <end position="167"/>
    </location>
</feature>
<feature type="compositionally biased region" description="Polar residues" evidence="1">
    <location>
        <begin position="1"/>
        <end position="17"/>
    </location>
</feature>
<proteinExistence type="predicted"/>
<accession>A0ABP1QSM8</accession>